<feature type="transmembrane region" description="Helical" evidence="7">
    <location>
        <begin position="367"/>
        <end position="387"/>
    </location>
</feature>
<dbReference type="PANTHER" id="PTHR30287">
    <property type="entry name" value="MEMBRANE COMPONENT OF PREDICTED ABC SUPERFAMILY METABOLITE UPTAKE TRANSPORTER"/>
    <property type="match status" value="1"/>
</dbReference>
<feature type="domain" description="ABC3 transporter permease C-terminal" evidence="8">
    <location>
        <begin position="809"/>
        <end position="920"/>
    </location>
</feature>
<dbReference type="InterPro" id="IPR038766">
    <property type="entry name" value="Membrane_comp_ABC_pdt"/>
</dbReference>
<evidence type="ECO:0000256" key="6">
    <source>
        <dbReference type="SAM" id="MobiDB-lite"/>
    </source>
</evidence>
<evidence type="ECO:0000256" key="2">
    <source>
        <dbReference type="ARBA" id="ARBA00022475"/>
    </source>
</evidence>
<keyword evidence="5 7" id="KW-0472">Membrane</keyword>
<feature type="transmembrane region" description="Helical" evidence="7">
    <location>
        <begin position="63"/>
        <end position="84"/>
    </location>
</feature>
<protein>
    <submittedName>
        <fullName evidence="9">Putative ABC transport system permease protein</fullName>
    </submittedName>
</protein>
<dbReference type="EMBL" id="FMHT01000003">
    <property type="protein sequence ID" value="SCL30493.1"/>
    <property type="molecule type" value="Genomic_DNA"/>
</dbReference>
<evidence type="ECO:0000313" key="10">
    <source>
        <dbReference type="Proteomes" id="UP000199699"/>
    </source>
</evidence>
<name>A0A1C6SM68_9ACTN</name>
<feature type="transmembrane region" description="Helical" evidence="7">
    <location>
        <begin position="315"/>
        <end position="338"/>
    </location>
</feature>
<evidence type="ECO:0000259" key="8">
    <source>
        <dbReference type="Pfam" id="PF02687"/>
    </source>
</evidence>
<sequence length="933" mass="96242">MSADRLHARPATAPRGAAPAATGAAGGPPERPWWTDRLAGWTGSWRTALRVARREARRARGRTALVLAMITLPVLALTFVAVSLDMAELTTAERVDRQLGSADAELFVVAGGPVVQDAHADNWNHLGEQPRTRNGGSEEQLTALLPAGSRILRLQRWGSFAARMSDRVDDTVPARTVDLTDPLARGLARVHAGRVPAGAGEIAANPAALRRLRVATGDTVTAGDGSRTWTVVGVVEFPDRLDPLVTLHPDGTVPGRAAEVSWLVDLPGPAGPEVFRRLNDGGVVMTARTPAPPRPGASADTWRTDGSNVTQLSSAVLVGGLGLLEVVLLVGPAFAVGVRRRRRDLALVAVAGGDSAHLRRVVLADGVVLGGVGAAAGVALGIVGAFAARPLVEEFVFESRFGGYRVWPQALAVIAAVAVLAGVLAALAPALTAARQDVVAGLAGRRNPPRHRRRWLVVGVVLAAGGAAVAALGAVRTNQPVILTGLILGELGLVFATPTLVGLLARLGRFLPLAPRIALRDASRNRSSTAPAISAVMAAVAGSVALGVFLASDDARAEARYPPQLPSGTVLVTSAAPDGSGSSLTFAQVAGPAREHLGATALVPLVAADCPDGPEDECTVGAALPPDRACPYTPDAVSPRDQLRARADERCRRGWQDHFGTPFQAVVDDGSALPVLTGADPADVAAATAVLRAGGAVATDPRYLVDGRLQLDVTPAGEGQSPTRSAVVPGYALRTGLSTDWLLLSPAAAERLDLSARPLGWAIAADGVPDRPHQERFVSALRAAEEVSLQTDHWLPSDDGPQVLLLLTAVSGVVTVGAAGTATGLAAAEGRADLSTLAAVGAGPGVRRLLSLCQAGVIAVLGSLLGIVAGLTSALIILVAANRRYAVTWPFEPPYPLLVPWAVLGALAVVPLVAMLGAGLFTRSRLPVERRLD</sequence>
<feature type="region of interest" description="Disordered" evidence="6">
    <location>
        <begin position="1"/>
        <end position="33"/>
    </location>
</feature>
<evidence type="ECO:0000313" key="9">
    <source>
        <dbReference type="EMBL" id="SCL30493.1"/>
    </source>
</evidence>
<evidence type="ECO:0000256" key="5">
    <source>
        <dbReference type="ARBA" id="ARBA00023136"/>
    </source>
</evidence>
<feature type="domain" description="ABC3 transporter permease C-terminal" evidence="8">
    <location>
        <begin position="318"/>
        <end position="437"/>
    </location>
</feature>
<feature type="transmembrane region" description="Helical" evidence="7">
    <location>
        <begin position="901"/>
        <end position="921"/>
    </location>
</feature>
<dbReference type="InterPro" id="IPR003838">
    <property type="entry name" value="ABC3_permease_C"/>
</dbReference>
<dbReference type="PANTHER" id="PTHR30287:SF2">
    <property type="entry name" value="BLL1001 PROTEIN"/>
    <property type="match status" value="1"/>
</dbReference>
<feature type="transmembrane region" description="Helical" evidence="7">
    <location>
        <begin position="481"/>
        <end position="508"/>
    </location>
</feature>
<dbReference type="RefSeq" id="WP_245712839.1">
    <property type="nucleotide sequence ID" value="NZ_FMHT01000003.1"/>
</dbReference>
<dbReference type="Pfam" id="PF02687">
    <property type="entry name" value="FtsX"/>
    <property type="match status" value="2"/>
</dbReference>
<keyword evidence="2" id="KW-1003">Cell membrane</keyword>
<feature type="transmembrane region" description="Helical" evidence="7">
    <location>
        <begin position="455"/>
        <end position="475"/>
    </location>
</feature>
<feature type="transmembrane region" description="Helical" evidence="7">
    <location>
        <begin position="803"/>
        <end position="828"/>
    </location>
</feature>
<proteinExistence type="predicted"/>
<dbReference type="AlphaFoldDB" id="A0A1C6SM68"/>
<reference evidence="9 10" key="1">
    <citation type="submission" date="2016-06" db="EMBL/GenBank/DDBJ databases">
        <authorList>
            <person name="Kjaerup R.B."/>
            <person name="Dalgaard T.S."/>
            <person name="Juul-Madsen H.R."/>
        </authorList>
    </citation>
    <scope>NUCLEOTIDE SEQUENCE [LARGE SCALE GENOMIC DNA]</scope>
    <source>
        <strain evidence="9 10">DSM 43818</strain>
    </source>
</reference>
<evidence type="ECO:0000256" key="7">
    <source>
        <dbReference type="SAM" id="Phobius"/>
    </source>
</evidence>
<accession>A0A1C6SM68</accession>
<keyword evidence="4 7" id="KW-1133">Transmembrane helix</keyword>
<comment type="subcellular location">
    <subcellularLocation>
        <location evidence="1">Cell membrane</location>
        <topology evidence="1">Multi-pass membrane protein</topology>
    </subcellularLocation>
</comment>
<feature type="transmembrane region" description="Helical" evidence="7">
    <location>
        <begin position="529"/>
        <end position="551"/>
    </location>
</feature>
<gene>
    <name evidence="9" type="ORF">GA0070616_4085</name>
</gene>
<evidence type="ECO:0000256" key="3">
    <source>
        <dbReference type="ARBA" id="ARBA00022692"/>
    </source>
</evidence>
<dbReference type="GO" id="GO:0005886">
    <property type="term" value="C:plasma membrane"/>
    <property type="evidence" value="ECO:0007669"/>
    <property type="project" value="UniProtKB-SubCell"/>
</dbReference>
<evidence type="ECO:0000256" key="4">
    <source>
        <dbReference type="ARBA" id="ARBA00022989"/>
    </source>
</evidence>
<feature type="compositionally biased region" description="Low complexity" evidence="6">
    <location>
        <begin position="9"/>
        <end position="23"/>
    </location>
</feature>
<feature type="transmembrane region" description="Helical" evidence="7">
    <location>
        <begin position="407"/>
        <end position="434"/>
    </location>
</feature>
<organism evidence="9 10">
    <name type="scientific">Micromonospora nigra</name>
    <dbReference type="NCBI Taxonomy" id="145857"/>
    <lineage>
        <taxon>Bacteria</taxon>
        <taxon>Bacillati</taxon>
        <taxon>Actinomycetota</taxon>
        <taxon>Actinomycetes</taxon>
        <taxon>Micromonosporales</taxon>
        <taxon>Micromonosporaceae</taxon>
        <taxon>Micromonospora</taxon>
    </lineage>
</organism>
<evidence type="ECO:0000256" key="1">
    <source>
        <dbReference type="ARBA" id="ARBA00004651"/>
    </source>
</evidence>
<feature type="transmembrane region" description="Helical" evidence="7">
    <location>
        <begin position="849"/>
        <end position="881"/>
    </location>
</feature>
<dbReference type="Proteomes" id="UP000199699">
    <property type="component" value="Unassembled WGS sequence"/>
</dbReference>
<keyword evidence="10" id="KW-1185">Reference proteome</keyword>
<dbReference type="STRING" id="145857.GA0070616_4085"/>
<keyword evidence="3 7" id="KW-0812">Transmembrane</keyword>